<evidence type="ECO:0000313" key="9">
    <source>
        <dbReference type="EMBL" id="KAK7245591.1"/>
    </source>
</evidence>
<gene>
    <name evidence="9" type="ORF">RIF29_40438</name>
</gene>
<accession>A0AAN9E4R0</accession>
<dbReference type="Pfam" id="PF00657">
    <property type="entry name" value="Lipase_GDSL"/>
    <property type="match status" value="1"/>
</dbReference>
<evidence type="ECO:0000256" key="6">
    <source>
        <dbReference type="ARBA" id="ARBA00022963"/>
    </source>
</evidence>
<keyword evidence="7" id="KW-0443">Lipid metabolism</keyword>
<dbReference type="InterPro" id="IPR001087">
    <property type="entry name" value="GDSL"/>
</dbReference>
<dbReference type="Proteomes" id="UP001372338">
    <property type="component" value="Unassembled WGS sequence"/>
</dbReference>
<comment type="similarity">
    <text evidence="2">Belongs to the 'GDSL' lipolytic enzyme family.</text>
</comment>
<dbReference type="AlphaFoldDB" id="A0AAN9E4R0"/>
<keyword evidence="6" id="KW-0442">Lipid degradation</keyword>
<feature type="chain" id="PRO_5042957143" evidence="8">
    <location>
        <begin position="26"/>
        <end position="362"/>
    </location>
</feature>
<evidence type="ECO:0000256" key="3">
    <source>
        <dbReference type="ARBA" id="ARBA00022525"/>
    </source>
</evidence>
<comment type="subcellular location">
    <subcellularLocation>
        <location evidence="1">Secreted</location>
    </subcellularLocation>
</comment>
<dbReference type="EMBL" id="JAYWIO010000008">
    <property type="protein sequence ID" value="KAK7245591.1"/>
    <property type="molecule type" value="Genomic_DNA"/>
</dbReference>
<dbReference type="InterPro" id="IPR036514">
    <property type="entry name" value="SGNH_hydro_sf"/>
</dbReference>
<proteinExistence type="inferred from homology"/>
<evidence type="ECO:0000256" key="2">
    <source>
        <dbReference type="ARBA" id="ARBA00008668"/>
    </source>
</evidence>
<evidence type="ECO:0000256" key="7">
    <source>
        <dbReference type="ARBA" id="ARBA00023098"/>
    </source>
</evidence>
<dbReference type="GO" id="GO:0016042">
    <property type="term" value="P:lipid catabolic process"/>
    <property type="evidence" value="ECO:0007669"/>
    <property type="project" value="UniProtKB-KW"/>
</dbReference>
<dbReference type="InterPro" id="IPR051238">
    <property type="entry name" value="GDSL_esterase/lipase"/>
</dbReference>
<evidence type="ECO:0000256" key="4">
    <source>
        <dbReference type="ARBA" id="ARBA00022729"/>
    </source>
</evidence>
<protein>
    <submittedName>
        <fullName evidence="9">Uncharacterized protein</fullName>
    </submittedName>
</protein>
<reference evidence="9 10" key="1">
    <citation type="submission" date="2024-01" db="EMBL/GenBank/DDBJ databases">
        <title>The genomes of 5 underutilized Papilionoideae crops provide insights into root nodulation and disease resistanc.</title>
        <authorList>
            <person name="Yuan L."/>
        </authorList>
    </citation>
    <scope>NUCLEOTIDE SEQUENCE [LARGE SCALE GENOMIC DNA]</scope>
    <source>
        <strain evidence="9">ZHUSHIDOU_FW_LH</strain>
        <tissue evidence="9">Leaf</tissue>
    </source>
</reference>
<keyword evidence="4 8" id="KW-0732">Signal</keyword>
<dbReference type="GO" id="GO:0016788">
    <property type="term" value="F:hydrolase activity, acting on ester bonds"/>
    <property type="evidence" value="ECO:0007669"/>
    <property type="project" value="InterPro"/>
</dbReference>
<dbReference type="PANTHER" id="PTHR45650:SF89">
    <property type="entry name" value="GDSL-LIKE LIPASE_ACYLHYDROLASE"/>
    <property type="match status" value="1"/>
</dbReference>
<organism evidence="9 10">
    <name type="scientific">Crotalaria pallida</name>
    <name type="common">Smooth rattlebox</name>
    <name type="synonym">Crotalaria striata</name>
    <dbReference type="NCBI Taxonomy" id="3830"/>
    <lineage>
        <taxon>Eukaryota</taxon>
        <taxon>Viridiplantae</taxon>
        <taxon>Streptophyta</taxon>
        <taxon>Embryophyta</taxon>
        <taxon>Tracheophyta</taxon>
        <taxon>Spermatophyta</taxon>
        <taxon>Magnoliopsida</taxon>
        <taxon>eudicotyledons</taxon>
        <taxon>Gunneridae</taxon>
        <taxon>Pentapetalae</taxon>
        <taxon>rosids</taxon>
        <taxon>fabids</taxon>
        <taxon>Fabales</taxon>
        <taxon>Fabaceae</taxon>
        <taxon>Papilionoideae</taxon>
        <taxon>50 kb inversion clade</taxon>
        <taxon>genistoids sensu lato</taxon>
        <taxon>core genistoids</taxon>
        <taxon>Crotalarieae</taxon>
        <taxon>Crotalaria</taxon>
    </lineage>
</organism>
<dbReference type="CDD" id="cd01837">
    <property type="entry name" value="SGNH_plant_lipase_like"/>
    <property type="match status" value="1"/>
</dbReference>
<dbReference type="Gene3D" id="3.40.50.1110">
    <property type="entry name" value="SGNH hydrolase"/>
    <property type="match status" value="1"/>
</dbReference>
<keyword evidence="10" id="KW-1185">Reference proteome</keyword>
<keyword evidence="3" id="KW-0964">Secreted</keyword>
<dbReference type="PANTHER" id="PTHR45650">
    <property type="entry name" value="GDSL-LIKE LIPASE/ACYLHYDROLASE-RELATED"/>
    <property type="match status" value="1"/>
</dbReference>
<keyword evidence="5" id="KW-0378">Hydrolase</keyword>
<dbReference type="SUPFAM" id="SSF52266">
    <property type="entry name" value="SGNH hydrolase"/>
    <property type="match status" value="1"/>
</dbReference>
<sequence>MASENKLWLVVLLFFAATNVHLCVGTPQVPCVFIFGDSLSDSGNNNNLPTIARANFMPYGIDFPTGPTGRFTNGRTAIDFITEALGFDHFIPPYANTSGSDIIEGVNYASGAAGIRRETGTQAGPDISLEVQLSNHKVIISQITNRLGGPEKAQQHLSKCLYYMNIGSNDYINNYFLPDFYNSSRNYTPEKYAEALVQQYAQQIRILHETGARKFAVTGLGLIGCIPQQITKRGTNGVCVEEDNKAVLLFDDKLKALVDQFNNEFPDSKFVFVDNALVTSENYPMLKGMRSVTIRCCQFDMRTGQCIPNKTPCNNRNLHIFYDSFHPTEAVNKLMAASAYISSIIKITHPIDIFSLVKINLN</sequence>
<dbReference type="InterPro" id="IPR035669">
    <property type="entry name" value="SGNH_plant_lipase-like"/>
</dbReference>
<name>A0AAN9E4R0_CROPI</name>
<comment type="caution">
    <text evidence="9">The sequence shown here is derived from an EMBL/GenBank/DDBJ whole genome shotgun (WGS) entry which is preliminary data.</text>
</comment>
<evidence type="ECO:0000256" key="8">
    <source>
        <dbReference type="SAM" id="SignalP"/>
    </source>
</evidence>
<evidence type="ECO:0000256" key="1">
    <source>
        <dbReference type="ARBA" id="ARBA00004613"/>
    </source>
</evidence>
<evidence type="ECO:0000313" key="10">
    <source>
        <dbReference type="Proteomes" id="UP001372338"/>
    </source>
</evidence>
<evidence type="ECO:0000256" key="5">
    <source>
        <dbReference type="ARBA" id="ARBA00022801"/>
    </source>
</evidence>
<dbReference type="GO" id="GO:0005576">
    <property type="term" value="C:extracellular region"/>
    <property type="evidence" value="ECO:0007669"/>
    <property type="project" value="UniProtKB-SubCell"/>
</dbReference>
<feature type="signal peptide" evidence="8">
    <location>
        <begin position="1"/>
        <end position="25"/>
    </location>
</feature>